<evidence type="ECO:0000259" key="3">
    <source>
        <dbReference type="PROSITE" id="PS50279"/>
    </source>
</evidence>
<keyword evidence="1" id="KW-1015">Disulfide bond</keyword>
<comment type="caution">
    <text evidence="4">The sequence shown here is derived from an EMBL/GenBank/DDBJ whole genome shotgun (WGS) entry which is preliminary data.</text>
</comment>
<dbReference type="Proteomes" id="UP000756860">
    <property type="component" value="Unassembled WGS sequence"/>
</dbReference>
<feature type="region of interest" description="Disordered" evidence="2">
    <location>
        <begin position="11"/>
        <end position="31"/>
    </location>
</feature>
<proteinExistence type="predicted"/>
<dbReference type="Gene3D" id="4.10.410.10">
    <property type="entry name" value="Pancreatic trypsin inhibitor Kunitz domain"/>
    <property type="match status" value="1"/>
</dbReference>
<protein>
    <submittedName>
        <fullName evidence="4">BPTI/Kunitz domain-containing protein</fullName>
    </submittedName>
</protein>
<dbReference type="InterPro" id="IPR002223">
    <property type="entry name" value="Kunitz_BPTI"/>
</dbReference>
<dbReference type="InterPro" id="IPR036880">
    <property type="entry name" value="Kunitz_BPTI_sf"/>
</dbReference>
<name>A0ABS5SCI0_9BACT</name>
<reference evidence="4 5" key="1">
    <citation type="submission" date="2021-05" db="EMBL/GenBank/DDBJ databases">
        <title>The draft genome of Geobacter luticola JCM 17780.</title>
        <authorList>
            <person name="Xu Z."/>
            <person name="Masuda Y."/>
            <person name="Itoh H."/>
            <person name="Senoo K."/>
        </authorList>
    </citation>
    <scope>NUCLEOTIDE SEQUENCE [LARGE SCALE GENOMIC DNA]</scope>
    <source>
        <strain evidence="4 5">JCM 17780</strain>
    </source>
</reference>
<evidence type="ECO:0000313" key="5">
    <source>
        <dbReference type="Proteomes" id="UP000756860"/>
    </source>
</evidence>
<dbReference type="CDD" id="cd00109">
    <property type="entry name" value="Kunitz-type"/>
    <property type="match status" value="1"/>
</dbReference>
<dbReference type="PANTHER" id="PTHR10083">
    <property type="entry name" value="KUNITZ-TYPE PROTEASE INHIBITOR-RELATED"/>
    <property type="match status" value="1"/>
</dbReference>
<dbReference type="SMART" id="SM00131">
    <property type="entry name" value="KU"/>
    <property type="match status" value="1"/>
</dbReference>
<dbReference type="SUPFAM" id="SSF57362">
    <property type="entry name" value="BPTI-like"/>
    <property type="match status" value="1"/>
</dbReference>
<evidence type="ECO:0000256" key="1">
    <source>
        <dbReference type="ARBA" id="ARBA00023157"/>
    </source>
</evidence>
<accession>A0ABS5SCI0</accession>
<dbReference type="EMBL" id="JAHCVK010000002">
    <property type="protein sequence ID" value="MBT0653079.1"/>
    <property type="molecule type" value="Genomic_DNA"/>
</dbReference>
<evidence type="ECO:0000256" key="2">
    <source>
        <dbReference type="SAM" id="MobiDB-lite"/>
    </source>
</evidence>
<dbReference type="PROSITE" id="PS50279">
    <property type="entry name" value="BPTI_KUNITZ_2"/>
    <property type="match status" value="1"/>
</dbReference>
<gene>
    <name evidence="4" type="ORF">KI810_08435</name>
</gene>
<organism evidence="4 5">
    <name type="scientific">Geomobilimonas luticola</name>
    <dbReference type="NCBI Taxonomy" id="1114878"/>
    <lineage>
        <taxon>Bacteria</taxon>
        <taxon>Pseudomonadati</taxon>
        <taxon>Thermodesulfobacteriota</taxon>
        <taxon>Desulfuromonadia</taxon>
        <taxon>Geobacterales</taxon>
        <taxon>Geobacteraceae</taxon>
        <taxon>Geomobilimonas</taxon>
    </lineage>
</organism>
<sequence length="112" mass="12386">MLSLVTFGWSDSSDAKTLYPPGNDGSKPLPARCGLKPERGPCKAMFERYYFDAGANECKPFFYGGCDGVVPFETREECTSVCIDRKAEEPENPPFMGHKYGGVGIRDFENAE</sequence>
<feature type="domain" description="BPTI/Kunitz inhibitor" evidence="3">
    <location>
        <begin position="33"/>
        <end position="82"/>
    </location>
</feature>
<dbReference type="InterPro" id="IPR050098">
    <property type="entry name" value="TFPI/VKTCI-like"/>
</dbReference>
<evidence type="ECO:0000313" key="4">
    <source>
        <dbReference type="EMBL" id="MBT0653079.1"/>
    </source>
</evidence>
<dbReference type="Pfam" id="PF00014">
    <property type="entry name" value="Kunitz_BPTI"/>
    <property type="match status" value="1"/>
</dbReference>
<dbReference type="PANTHER" id="PTHR10083:SF374">
    <property type="entry name" value="BPTI_KUNITZ INHIBITOR DOMAIN-CONTAINING PROTEIN"/>
    <property type="match status" value="1"/>
</dbReference>
<keyword evidence="5" id="KW-1185">Reference proteome</keyword>